<dbReference type="OrthoDB" id="568193at2"/>
<keyword evidence="2" id="KW-0813">Transport</keyword>
<evidence type="ECO:0000256" key="4">
    <source>
        <dbReference type="ARBA" id="ARBA00022519"/>
    </source>
</evidence>
<dbReference type="Gene3D" id="3.40.190.10">
    <property type="entry name" value="Periplasmic binding protein-like II"/>
    <property type="match status" value="2"/>
</dbReference>
<gene>
    <name evidence="7" type="ORF">BJP34_10810</name>
</gene>
<keyword evidence="4" id="KW-0997">Cell inner membrane</keyword>
<dbReference type="GO" id="GO:0006811">
    <property type="term" value="P:monoatomic ion transport"/>
    <property type="evidence" value="ECO:0007669"/>
    <property type="project" value="UniProtKB-KW"/>
</dbReference>
<dbReference type="CDD" id="cd13553">
    <property type="entry name" value="PBP2_NrtA_CpmA_like"/>
    <property type="match status" value="1"/>
</dbReference>
<evidence type="ECO:0000256" key="1">
    <source>
        <dbReference type="ARBA" id="ARBA00004533"/>
    </source>
</evidence>
<name>A0A1D8TQF5_9CYAN</name>
<dbReference type="KEGG" id="mpro:BJP34_10810"/>
<dbReference type="Proteomes" id="UP000177870">
    <property type="component" value="Chromosome"/>
</dbReference>
<dbReference type="SUPFAM" id="SSF53850">
    <property type="entry name" value="Periplasmic binding protein-like II"/>
    <property type="match status" value="1"/>
</dbReference>
<comment type="subcellular location">
    <subcellularLocation>
        <location evidence="1">Cell inner membrane</location>
    </subcellularLocation>
</comment>
<dbReference type="InterPro" id="IPR044527">
    <property type="entry name" value="NrtA/CpmA_ABC-bd_dom"/>
</dbReference>
<evidence type="ECO:0000256" key="2">
    <source>
        <dbReference type="ARBA" id="ARBA00022448"/>
    </source>
</evidence>
<proteinExistence type="predicted"/>
<dbReference type="Pfam" id="PF13379">
    <property type="entry name" value="NMT1_2"/>
    <property type="match status" value="1"/>
</dbReference>
<dbReference type="PANTHER" id="PTHR30024:SF43">
    <property type="entry name" value="BLL4572 PROTEIN"/>
    <property type="match status" value="1"/>
</dbReference>
<evidence type="ECO:0000256" key="3">
    <source>
        <dbReference type="ARBA" id="ARBA00022475"/>
    </source>
</evidence>
<evidence type="ECO:0000256" key="6">
    <source>
        <dbReference type="ARBA" id="ARBA00023136"/>
    </source>
</evidence>
<evidence type="ECO:0000256" key="5">
    <source>
        <dbReference type="ARBA" id="ARBA00023065"/>
    </source>
</evidence>
<keyword evidence="6" id="KW-0472">Membrane</keyword>
<keyword evidence="5" id="KW-0406">Ion transport</keyword>
<dbReference type="RefSeq" id="WP_070392351.1">
    <property type="nucleotide sequence ID" value="NZ_CP017599.1"/>
</dbReference>
<dbReference type="EMBL" id="CP017599">
    <property type="protein sequence ID" value="AOW99877.1"/>
    <property type="molecule type" value="Genomic_DNA"/>
</dbReference>
<dbReference type="PANTHER" id="PTHR30024">
    <property type="entry name" value="ALIPHATIC SULFONATES-BINDING PROTEIN-RELATED"/>
    <property type="match status" value="1"/>
</dbReference>
<accession>A0A1D8TQF5</accession>
<sequence length="460" mass="52786">MEQQRRQFLKYIGYATVGFGFSACNSNNLFNFPKRDRSSEPTQRPPANFGKLEKTNLTIGFVPVTDCAPLIIAKEKGFFQRYGLNVGLKKYPDWSAVHKDLLSWGIDACVALFGLPMLTNFGSAKAPVISLMMLNRNGAGITFSKKAWQGAIRPSTEYYNFPDFANSYRKYIRRLAEPLKVGIDLTNSMANYTLLYWLSAMEINPEKKIKLIEFPPSQMVYKLQAGIVDGYCLDEPWNQRAVVDQAGFTVYVSRDIWKGHPGKILATMGPWAEKHPTTARALVAAVLEACQYCDQLENRQSIAQIISRSKYIDTKVNYIEGSLLGNYNYGGFDQKDRFEAIPDFNLFHFQDTDYLKKPNHANYPWRSHGVWLLTQMIRWRHINRRQYPKDADKIIDRIYPVKIYEEVAKALKIDLPSQRMRVEPANVFVDQRAFDPSQPVNYLNGFDIRADRSQLFAAVN</sequence>
<evidence type="ECO:0000313" key="8">
    <source>
        <dbReference type="Proteomes" id="UP000177870"/>
    </source>
</evidence>
<dbReference type="STRING" id="1458985.BJP34_10810"/>
<evidence type="ECO:0000313" key="7">
    <source>
        <dbReference type="EMBL" id="AOW99877.1"/>
    </source>
</evidence>
<dbReference type="PROSITE" id="PS51257">
    <property type="entry name" value="PROKAR_LIPOPROTEIN"/>
    <property type="match status" value="1"/>
</dbReference>
<reference evidence="8" key="1">
    <citation type="submission" date="2016-10" db="EMBL/GenBank/DDBJ databases">
        <title>Comparative genomics uncovers the prolific and rare metabolic potential of the cyanobacterial genus Moorea.</title>
        <authorList>
            <person name="Leao T."/>
            <person name="Castelao G."/>
            <person name="Korobeynikov A."/>
            <person name="Monroe E.A."/>
            <person name="Podell S."/>
            <person name="Glukhov E."/>
            <person name="Allen E."/>
            <person name="Gerwick W.H."/>
            <person name="Gerwick L."/>
        </authorList>
    </citation>
    <scope>NUCLEOTIDE SEQUENCE [LARGE SCALE GENOMIC DNA]</scope>
    <source>
        <strain evidence="8">PAL-8-15-08-1</strain>
    </source>
</reference>
<organism evidence="7 8">
    <name type="scientific">Moorena producens PAL-8-15-08-1</name>
    <dbReference type="NCBI Taxonomy" id="1458985"/>
    <lineage>
        <taxon>Bacteria</taxon>
        <taxon>Bacillati</taxon>
        <taxon>Cyanobacteriota</taxon>
        <taxon>Cyanophyceae</taxon>
        <taxon>Coleofasciculales</taxon>
        <taxon>Coleofasciculaceae</taxon>
        <taxon>Moorena</taxon>
    </lineage>
</organism>
<dbReference type="AlphaFoldDB" id="A0A1D8TQF5"/>
<keyword evidence="3" id="KW-1003">Cell membrane</keyword>
<dbReference type="GO" id="GO:0005886">
    <property type="term" value="C:plasma membrane"/>
    <property type="evidence" value="ECO:0007669"/>
    <property type="project" value="UniProtKB-SubCell"/>
</dbReference>
<protein>
    <submittedName>
        <fullName evidence="7">Nitrate transport protein, NrtC-like protein</fullName>
    </submittedName>
</protein>